<sequence length="137" mass="15257">MTAYQLLIQLQQTGIQLYLEPEGKLRMVAEAPPDATVIAAVAANKTELLDLLHTAPLQELLQLLAPALCSDRANTTFAAGCLTGMKRAEQVQWIQQYQATYQHHFASEPCLVKKENAGTFAANHWLRTRLGSIMREH</sequence>
<evidence type="ECO:0008006" key="3">
    <source>
        <dbReference type="Google" id="ProtNLM"/>
    </source>
</evidence>
<organism evidence="1 2">
    <name type="scientific">Alkalimonas cellulosilytica</name>
    <dbReference type="NCBI Taxonomy" id="3058395"/>
    <lineage>
        <taxon>Bacteria</taxon>
        <taxon>Pseudomonadati</taxon>
        <taxon>Pseudomonadota</taxon>
        <taxon>Gammaproteobacteria</taxon>
        <taxon>Alkalimonas</taxon>
    </lineage>
</organism>
<evidence type="ECO:0000313" key="2">
    <source>
        <dbReference type="Proteomes" id="UP001336314"/>
    </source>
</evidence>
<protein>
    <recommendedName>
        <fullName evidence="3">TubC N-terminal docking domain-containing protein</fullName>
    </recommendedName>
</protein>
<dbReference type="RefSeq" id="WP_330127180.1">
    <property type="nucleotide sequence ID" value="NZ_JAUHLI010000001.1"/>
</dbReference>
<comment type="caution">
    <text evidence="1">The sequence shown here is derived from an EMBL/GenBank/DDBJ whole genome shotgun (WGS) entry which is preliminary data.</text>
</comment>
<accession>A0ABU7J0K0</accession>
<evidence type="ECO:0000313" key="1">
    <source>
        <dbReference type="EMBL" id="MEE2000025.1"/>
    </source>
</evidence>
<gene>
    <name evidence="1" type="ORF">QWY20_01055</name>
</gene>
<name>A0ABU7J0K0_9GAMM</name>
<dbReference type="Proteomes" id="UP001336314">
    <property type="component" value="Unassembled WGS sequence"/>
</dbReference>
<proteinExistence type="predicted"/>
<dbReference type="EMBL" id="JAUHLI010000001">
    <property type="protein sequence ID" value="MEE2000025.1"/>
    <property type="molecule type" value="Genomic_DNA"/>
</dbReference>
<reference evidence="1 2" key="1">
    <citation type="submission" date="2023-07" db="EMBL/GenBank/DDBJ databases">
        <title>Alkalimonas sp., MEB108 novel, alkaliphilic bacterium isolated from Lonar Lake, India.</title>
        <authorList>
            <person name="Joshi A."/>
            <person name="Thite S."/>
        </authorList>
    </citation>
    <scope>NUCLEOTIDE SEQUENCE [LARGE SCALE GENOMIC DNA]</scope>
    <source>
        <strain evidence="1 2">MEB108</strain>
    </source>
</reference>
<keyword evidence="2" id="KW-1185">Reference proteome</keyword>